<feature type="compositionally biased region" description="Basic and acidic residues" evidence="1">
    <location>
        <begin position="1"/>
        <end position="23"/>
    </location>
</feature>
<proteinExistence type="predicted"/>
<reference evidence="2 3" key="1">
    <citation type="journal article" date="2018" name="Nat. Ecol. Evol.">
        <title>Shark genomes provide insights into elasmobranch evolution and the origin of vertebrates.</title>
        <authorList>
            <person name="Hara Y"/>
            <person name="Yamaguchi K"/>
            <person name="Onimaru K"/>
            <person name="Kadota M"/>
            <person name="Koyanagi M"/>
            <person name="Keeley SD"/>
            <person name="Tatsumi K"/>
            <person name="Tanaka K"/>
            <person name="Motone F"/>
            <person name="Kageyama Y"/>
            <person name="Nozu R"/>
            <person name="Adachi N"/>
            <person name="Nishimura O"/>
            <person name="Nakagawa R"/>
            <person name="Tanegashima C"/>
            <person name="Kiyatake I"/>
            <person name="Matsumoto R"/>
            <person name="Murakumo K"/>
            <person name="Nishida K"/>
            <person name="Terakita A"/>
            <person name="Kuratani S"/>
            <person name="Sato K"/>
            <person name="Hyodo S Kuraku.S."/>
        </authorList>
    </citation>
    <scope>NUCLEOTIDE SEQUENCE [LARGE SCALE GENOMIC DNA]</scope>
</reference>
<protein>
    <submittedName>
        <fullName evidence="2">Uncharacterized protein</fullName>
    </submittedName>
</protein>
<evidence type="ECO:0000256" key="1">
    <source>
        <dbReference type="SAM" id="MobiDB-lite"/>
    </source>
</evidence>
<name>A0A401QM65_SCYTO</name>
<feature type="non-terminal residue" evidence="2">
    <location>
        <position position="1"/>
    </location>
</feature>
<comment type="caution">
    <text evidence="2">The sequence shown here is derived from an EMBL/GenBank/DDBJ whole genome shotgun (WGS) entry which is preliminary data.</text>
</comment>
<feature type="region of interest" description="Disordered" evidence="1">
    <location>
        <begin position="1"/>
        <end position="60"/>
    </location>
</feature>
<sequence>GSLVDARDRPEKGDQQDCLEIKVSKVSQDFQDYPDQDSREEKVLSVPQDQEYQDHQVILK</sequence>
<evidence type="ECO:0000313" key="2">
    <source>
        <dbReference type="EMBL" id="GCB86474.1"/>
    </source>
</evidence>
<keyword evidence="3" id="KW-1185">Reference proteome</keyword>
<organism evidence="2 3">
    <name type="scientific">Scyliorhinus torazame</name>
    <name type="common">Cloudy catshark</name>
    <name type="synonym">Catulus torazame</name>
    <dbReference type="NCBI Taxonomy" id="75743"/>
    <lineage>
        <taxon>Eukaryota</taxon>
        <taxon>Metazoa</taxon>
        <taxon>Chordata</taxon>
        <taxon>Craniata</taxon>
        <taxon>Vertebrata</taxon>
        <taxon>Chondrichthyes</taxon>
        <taxon>Elasmobranchii</taxon>
        <taxon>Galeomorphii</taxon>
        <taxon>Galeoidea</taxon>
        <taxon>Carcharhiniformes</taxon>
        <taxon>Scyliorhinidae</taxon>
        <taxon>Scyliorhinus</taxon>
    </lineage>
</organism>
<dbReference type="Proteomes" id="UP000288216">
    <property type="component" value="Unassembled WGS sequence"/>
</dbReference>
<evidence type="ECO:0000313" key="3">
    <source>
        <dbReference type="Proteomes" id="UP000288216"/>
    </source>
</evidence>
<gene>
    <name evidence="2" type="ORF">scyTo_0027177</name>
</gene>
<accession>A0A401QM65</accession>
<dbReference type="AlphaFoldDB" id="A0A401QM65"/>
<dbReference type="EMBL" id="BFAA01297102">
    <property type="protein sequence ID" value="GCB86474.1"/>
    <property type="molecule type" value="Genomic_DNA"/>
</dbReference>